<reference evidence="3" key="1">
    <citation type="submission" date="2014-12" db="EMBL/GenBank/DDBJ databases">
        <title>Complete genome sequence of a multi-drug resistant Klebsiella pneumoniae.</title>
        <authorList>
            <person name="Hua X."/>
            <person name="Chen Q."/>
            <person name="Li X."/>
            <person name="Feng Y."/>
            <person name="Ruan Z."/>
            <person name="Yu Y."/>
        </authorList>
    </citation>
    <scope>NUCLEOTIDE SEQUENCE [LARGE SCALE GENOMIC DNA]</scope>
    <source>
        <strain evidence="3">5.12</strain>
    </source>
</reference>
<dbReference type="KEGG" id="apel:CA267_002310"/>
<dbReference type="AlphaFoldDB" id="A0A6M4M951"/>
<dbReference type="Proteomes" id="UP000219285">
    <property type="component" value="Chromosome"/>
</dbReference>
<evidence type="ECO:0000313" key="2">
    <source>
        <dbReference type="EMBL" id="QJR79711.1"/>
    </source>
</evidence>
<name>A0A6M4M951_9ALTE</name>
<sequence length="59" mass="6855">MEVLILLGILFLALIIVIPLLERSKLRVSSETASKISRWIWPLIMIMLVLQLIMMMFRG</sequence>
<keyword evidence="3" id="KW-1185">Reference proteome</keyword>
<keyword evidence="1" id="KW-0812">Transmembrane</keyword>
<evidence type="ECO:0000313" key="3">
    <source>
        <dbReference type="Proteomes" id="UP000219285"/>
    </source>
</evidence>
<feature type="transmembrane region" description="Helical" evidence="1">
    <location>
        <begin position="39"/>
        <end position="57"/>
    </location>
</feature>
<organism evidence="2 3">
    <name type="scientific">Alteromonas pelagimontana</name>
    <dbReference type="NCBI Taxonomy" id="1858656"/>
    <lineage>
        <taxon>Bacteria</taxon>
        <taxon>Pseudomonadati</taxon>
        <taxon>Pseudomonadota</taxon>
        <taxon>Gammaproteobacteria</taxon>
        <taxon>Alteromonadales</taxon>
        <taxon>Alteromonadaceae</taxon>
        <taxon>Alteromonas/Salinimonas group</taxon>
        <taxon>Alteromonas</taxon>
    </lineage>
</organism>
<proteinExistence type="predicted"/>
<dbReference type="EMBL" id="CP052766">
    <property type="protein sequence ID" value="QJR79711.1"/>
    <property type="molecule type" value="Genomic_DNA"/>
</dbReference>
<gene>
    <name evidence="2" type="ORF">CA267_002310</name>
</gene>
<keyword evidence="1" id="KW-0472">Membrane</keyword>
<evidence type="ECO:0000256" key="1">
    <source>
        <dbReference type="SAM" id="Phobius"/>
    </source>
</evidence>
<keyword evidence="1" id="KW-1133">Transmembrane helix</keyword>
<accession>A0A6M4M951</accession>
<protein>
    <submittedName>
        <fullName evidence="2">Uncharacterized protein</fullName>
    </submittedName>
</protein>
<reference evidence="2 3" key="2">
    <citation type="submission" date="2020-04" db="EMBL/GenBank/DDBJ databases">
        <title>Complete genome sequence of Alteromonas pelagimontana 5.12T.</title>
        <authorList>
            <person name="Sinha R.K."/>
            <person name="Krishnan K.P."/>
            <person name="Kurian J.P."/>
        </authorList>
    </citation>
    <scope>NUCLEOTIDE SEQUENCE [LARGE SCALE GENOMIC DNA]</scope>
    <source>
        <strain evidence="2 3">5.12</strain>
    </source>
</reference>